<sequence>MSGRHRVARPAQRARRLRIVVAVLGVAVLAGGSAYVATHHDPAPVVAEAPTTSLKDQLRASFDGLDTGVPVGVAIVPVGGGPAILLGDQSPPDAWSTIKIPLALAAERRTGENRSETKAIVDSDNLSARRLTRSLGTPDEAITAVTAILREGGDISTVVVPAEGGEWPHLGETVWPLDTSAAWTAHLPCLPGSTHVIDLMSHVGREQDWGLMRAGGQTTAVKGGWGSEDDDDSYLVRQIGLLTLDDDTRVAISMSTTAPGMTYETGVKALDTVGDWLGRNRGLLPGGSCPAPPSPEAPSTPPSTPQAPR</sequence>
<proteinExistence type="predicted"/>
<keyword evidence="3" id="KW-1185">Reference proteome</keyword>
<accession>A0ABP7PDZ1</accession>
<dbReference type="InterPro" id="IPR012338">
    <property type="entry name" value="Beta-lactam/transpept-like"/>
</dbReference>
<organism evidence="2 3">
    <name type="scientific">Gordonia caeni</name>
    <dbReference type="NCBI Taxonomy" id="1007097"/>
    <lineage>
        <taxon>Bacteria</taxon>
        <taxon>Bacillati</taxon>
        <taxon>Actinomycetota</taxon>
        <taxon>Actinomycetes</taxon>
        <taxon>Mycobacteriales</taxon>
        <taxon>Gordoniaceae</taxon>
        <taxon>Gordonia</taxon>
    </lineage>
</organism>
<dbReference type="Gene3D" id="3.40.710.10">
    <property type="entry name" value="DD-peptidase/beta-lactamase superfamily"/>
    <property type="match status" value="1"/>
</dbReference>
<comment type="caution">
    <text evidence="2">The sequence shown here is derived from an EMBL/GenBank/DDBJ whole genome shotgun (WGS) entry which is preliminary data.</text>
</comment>
<gene>
    <name evidence="2" type="ORF">GCM10022231_24860</name>
</gene>
<reference evidence="3" key="1">
    <citation type="journal article" date="2019" name="Int. J. Syst. Evol. Microbiol.">
        <title>The Global Catalogue of Microorganisms (GCM) 10K type strain sequencing project: providing services to taxonomists for standard genome sequencing and annotation.</title>
        <authorList>
            <consortium name="The Broad Institute Genomics Platform"/>
            <consortium name="The Broad Institute Genome Sequencing Center for Infectious Disease"/>
            <person name="Wu L."/>
            <person name="Ma J."/>
        </authorList>
    </citation>
    <scope>NUCLEOTIDE SEQUENCE [LARGE SCALE GENOMIC DNA]</scope>
    <source>
        <strain evidence="3">JCM 16923</strain>
    </source>
</reference>
<protein>
    <submittedName>
        <fullName evidence="2">Uncharacterized protein</fullName>
    </submittedName>
</protein>
<feature type="compositionally biased region" description="Pro residues" evidence="1">
    <location>
        <begin position="290"/>
        <end position="309"/>
    </location>
</feature>
<dbReference type="RefSeq" id="WP_344784200.1">
    <property type="nucleotide sequence ID" value="NZ_BAAAZW010000007.1"/>
</dbReference>
<evidence type="ECO:0000313" key="2">
    <source>
        <dbReference type="EMBL" id="GAA3963615.1"/>
    </source>
</evidence>
<name>A0ABP7PDZ1_9ACTN</name>
<feature type="region of interest" description="Disordered" evidence="1">
    <location>
        <begin position="281"/>
        <end position="309"/>
    </location>
</feature>
<evidence type="ECO:0000256" key="1">
    <source>
        <dbReference type="SAM" id="MobiDB-lite"/>
    </source>
</evidence>
<dbReference type="EMBL" id="BAAAZW010000007">
    <property type="protein sequence ID" value="GAA3963615.1"/>
    <property type="molecule type" value="Genomic_DNA"/>
</dbReference>
<evidence type="ECO:0000313" key="3">
    <source>
        <dbReference type="Proteomes" id="UP001418444"/>
    </source>
</evidence>
<dbReference type="SUPFAM" id="SSF56601">
    <property type="entry name" value="beta-lactamase/transpeptidase-like"/>
    <property type="match status" value="1"/>
</dbReference>
<dbReference type="Proteomes" id="UP001418444">
    <property type="component" value="Unassembled WGS sequence"/>
</dbReference>